<evidence type="ECO:0000256" key="12">
    <source>
        <dbReference type="SAM" id="Coils"/>
    </source>
</evidence>
<dbReference type="GO" id="GO:0051304">
    <property type="term" value="P:chromosome separation"/>
    <property type="evidence" value="ECO:0007669"/>
    <property type="project" value="EnsemblFungi"/>
</dbReference>
<dbReference type="Gene3D" id="3.40.50.300">
    <property type="entry name" value="P-loop containing nucleotide triphosphate hydrolases"/>
    <property type="match status" value="2"/>
</dbReference>
<dbReference type="PANTHER" id="PTHR19306:SF6">
    <property type="entry name" value="STRUCTURAL MAINTENANCE OF CHROMOSOMES PROTEIN 6"/>
    <property type="match status" value="1"/>
</dbReference>
<dbReference type="GO" id="GO:1990683">
    <property type="term" value="P:DNA double-strand break attachment to nuclear envelope"/>
    <property type="evidence" value="ECO:0007669"/>
    <property type="project" value="EnsemblFungi"/>
</dbReference>
<comment type="subcellular location">
    <subcellularLocation>
        <location evidence="2">Chromosome</location>
    </subcellularLocation>
    <subcellularLocation>
        <location evidence="1">Nucleus</location>
    </subcellularLocation>
</comment>
<keyword evidence="7" id="KW-0067">ATP-binding</keyword>
<feature type="coiled-coil region" evidence="12">
    <location>
        <begin position="398"/>
        <end position="447"/>
    </location>
</feature>
<comment type="similarity">
    <text evidence="3">Belongs to the SMC family. SMC6 subfamily.</text>
</comment>
<evidence type="ECO:0000259" key="14">
    <source>
        <dbReference type="Pfam" id="PF13476"/>
    </source>
</evidence>
<dbReference type="GO" id="GO:0016887">
    <property type="term" value="F:ATP hydrolysis activity"/>
    <property type="evidence" value="ECO:0007669"/>
    <property type="project" value="InterPro"/>
</dbReference>
<keyword evidence="5" id="KW-0547">Nucleotide-binding</keyword>
<evidence type="ECO:0000256" key="2">
    <source>
        <dbReference type="ARBA" id="ARBA00004286"/>
    </source>
</evidence>
<protein>
    <submittedName>
        <fullName evidence="15">LADA_0E12222g1_1</fullName>
    </submittedName>
</protein>
<dbReference type="InterPro" id="IPR027417">
    <property type="entry name" value="P-loop_NTPase"/>
</dbReference>
<sequence>MDLESPASSGHGGKRPASDVDTDLRSLVQTMTPESIERPRKRARHLMPMTQLDTQSTNNDDPQNPNWLPPGNVKRVKLRNFMCHENFELDLGPRLNFIVGKNGSGKSAVLTAITIGLGAKATDTNRGSSLKDLIREGCRSSKIVLVLNNAGYGGYQQQTYGSEITIERTIKKDGPATFSVKDESGKEISSKKRDLQAIVDYFAIPVMNPMCFLSQDAARSFLTASSPADRYKHFMRGTLLEDTENNLNRAVETAISAQNNLNFHAKNIKALRREYEDSKRLLKEISANHDLNRRKKALQGKLLWLSVVENENSYDKLQHNCSELQNKIQEIENKVGRKQDSIERLITDQTAVEQELERALNTWQDQKRAYDDARHGVNQVKLEFETQKQNRSETAKLIEEAKAKISACEDTIKRFEESRRLQLGGDRKQLLKEAEHFRDKIEQQKKVRSDYGLKLQKLLDDQRNIEKRRDTEIAAIASAMRHHQEELKRVRSGDNNFLANFDRNMEKVVQAIQANIKRFSAAPIGPLGAYVTIRNEYKEWTRSIQAYLGPTLNAFIVANGEDNALLKQIFHNCGLRLKAPVITYKPYAFDYTSGKAKTKYPTLIDALDCSANTRYLFIDQNRIEKVLLIKDKDDARRFLAEKPENVSMALCRLTDNSGFQCSYRLAFSINSVDYDSNLRIRAKASSEEVTTYLEKLIEQERKKNKEAEISYKESVSKVRDQIVAIRNQIKQIEDDIAVDGRKEASLRLELEKEVDTGICVQAEADIKSYEEAITSYLLTIADIDKKLDEIGQRGQPLKQILNETKASVQAADDALSNLRNSISSRSSKLEQLNDDVKYYREKLDNYHMKLESTRTKSGEFREGIQEQISNAEVYCRREVAFAADMPESIDDTKSEIERVSQQINRAEERVGLSQDEIMALFENSKSKYNNAVTKYAEIETAIKQVNDSIKRRLQSLSYAKADTCGTADLDFKESLRFRNLSGGLNFDFNKKTLNMLLKTPNDEQPRNVDTFSGGEKSFAQTSLLLATWRPMRSRVIALDEFDVFMDQIYREIGSKLIMTKLSKEERTQTIIITPQDIGKIANFDDPGIRIHKMNDPERANNSGARA</sequence>
<feature type="coiled-coil region" evidence="12">
    <location>
        <begin position="889"/>
        <end position="916"/>
    </location>
</feature>
<feature type="domain" description="Rad50/SbcC-type AAA" evidence="14">
    <location>
        <begin position="75"/>
        <end position="334"/>
    </location>
</feature>
<evidence type="ECO:0000256" key="7">
    <source>
        <dbReference type="ARBA" id="ARBA00022840"/>
    </source>
</evidence>
<dbReference type="GO" id="GO:0003684">
    <property type="term" value="F:damaged DNA binding"/>
    <property type="evidence" value="ECO:0007669"/>
    <property type="project" value="EnsemblFungi"/>
</dbReference>
<dbReference type="GO" id="GO:0003697">
    <property type="term" value="F:single-stranded DNA binding"/>
    <property type="evidence" value="ECO:0007669"/>
    <property type="project" value="TreeGrafter"/>
</dbReference>
<keyword evidence="16" id="KW-1185">Reference proteome</keyword>
<dbReference type="EMBL" id="LT598455">
    <property type="protein sequence ID" value="SCU88818.1"/>
    <property type="molecule type" value="Genomic_DNA"/>
</dbReference>
<keyword evidence="4" id="KW-0158">Chromosome</keyword>
<dbReference type="STRING" id="1266660.A0A1G4JEZ2"/>
<dbReference type="SUPFAM" id="SSF57997">
    <property type="entry name" value="Tropomyosin"/>
    <property type="match status" value="1"/>
</dbReference>
<name>A0A1G4JEZ2_9SACH</name>
<dbReference type="GO" id="GO:0005634">
    <property type="term" value="C:nucleus"/>
    <property type="evidence" value="ECO:0007669"/>
    <property type="project" value="UniProtKB-SubCell"/>
</dbReference>
<dbReference type="GO" id="GO:0030915">
    <property type="term" value="C:Smc5-Smc6 complex"/>
    <property type="evidence" value="ECO:0007669"/>
    <property type="project" value="EnsemblFungi"/>
</dbReference>
<gene>
    <name evidence="15" type="ORF">LADA_0E12222G</name>
</gene>
<evidence type="ECO:0000256" key="8">
    <source>
        <dbReference type="ARBA" id="ARBA00023054"/>
    </source>
</evidence>
<dbReference type="SUPFAM" id="SSF52540">
    <property type="entry name" value="P-loop containing nucleoside triphosphate hydrolases"/>
    <property type="match status" value="1"/>
</dbReference>
<evidence type="ECO:0000313" key="15">
    <source>
        <dbReference type="EMBL" id="SCU88818.1"/>
    </source>
</evidence>
<feature type="coiled-coil region" evidence="12">
    <location>
        <begin position="697"/>
        <end position="735"/>
    </location>
</feature>
<dbReference type="GO" id="GO:0000724">
    <property type="term" value="P:double-strand break repair via homologous recombination"/>
    <property type="evidence" value="ECO:0007669"/>
    <property type="project" value="EnsemblFungi"/>
</dbReference>
<dbReference type="PANTHER" id="PTHR19306">
    <property type="entry name" value="STRUCTURAL MAINTENANCE OF CHROMOSOMES 5,6 SMC5, SMC6"/>
    <property type="match status" value="1"/>
</dbReference>
<evidence type="ECO:0000256" key="9">
    <source>
        <dbReference type="ARBA" id="ARBA00023172"/>
    </source>
</evidence>
<dbReference type="OrthoDB" id="10265785at2759"/>
<evidence type="ECO:0000256" key="5">
    <source>
        <dbReference type="ARBA" id="ARBA00022741"/>
    </source>
</evidence>
<feature type="coiled-coil region" evidence="12">
    <location>
        <begin position="240"/>
        <end position="373"/>
    </location>
</feature>
<feature type="coiled-coil region" evidence="12">
    <location>
        <begin position="801"/>
        <end position="849"/>
    </location>
</feature>
<dbReference type="AlphaFoldDB" id="A0A1G4JEZ2"/>
<evidence type="ECO:0000256" key="10">
    <source>
        <dbReference type="ARBA" id="ARBA00023204"/>
    </source>
</evidence>
<keyword evidence="8 12" id="KW-0175">Coiled coil</keyword>
<dbReference type="GO" id="GO:0071139">
    <property type="term" value="P:resolution of DNA recombination intermediates"/>
    <property type="evidence" value="ECO:0007669"/>
    <property type="project" value="EnsemblFungi"/>
</dbReference>
<dbReference type="Pfam" id="PF13476">
    <property type="entry name" value="AAA_23"/>
    <property type="match status" value="1"/>
</dbReference>
<dbReference type="GO" id="GO:0019789">
    <property type="term" value="F:SUMO transferase activity"/>
    <property type="evidence" value="ECO:0007669"/>
    <property type="project" value="EnsemblFungi"/>
</dbReference>
<evidence type="ECO:0000256" key="3">
    <source>
        <dbReference type="ARBA" id="ARBA00006793"/>
    </source>
</evidence>
<evidence type="ECO:0000256" key="11">
    <source>
        <dbReference type="ARBA" id="ARBA00023242"/>
    </source>
</evidence>
<evidence type="ECO:0000256" key="13">
    <source>
        <dbReference type="SAM" id="MobiDB-lite"/>
    </source>
</evidence>
<dbReference type="GO" id="GO:0005524">
    <property type="term" value="F:ATP binding"/>
    <property type="evidence" value="ECO:0007669"/>
    <property type="project" value="UniProtKB-KW"/>
</dbReference>
<organism evidence="15 16">
    <name type="scientific">Lachancea dasiensis</name>
    <dbReference type="NCBI Taxonomy" id="1072105"/>
    <lineage>
        <taxon>Eukaryota</taxon>
        <taxon>Fungi</taxon>
        <taxon>Dikarya</taxon>
        <taxon>Ascomycota</taxon>
        <taxon>Saccharomycotina</taxon>
        <taxon>Saccharomycetes</taxon>
        <taxon>Saccharomycetales</taxon>
        <taxon>Saccharomycetaceae</taxon>
        <taxon>Lachancea</taxon>
    </lineage>
</organism>
<dbReference type="InterPro" id="IPR038729">
    <property type="entry name" value="Rad50/SbcC_AAA"/>
</dbReference>
<keyword evidence="11" id="KW-0539">Nucleus</keyword>
<dbReference type="GO" id="GO:0035861">
    <property type="term" value="C:site of double-strand break"/>
    <property type="evidence" value="ECO:0007669"/>
    <property type="project" value="EnsemblFungi"/>
</dbReference>
<evidence type="ECO:0000313" key="16">
    <source>
        <dbReference type="Proteomes" id="UP000190274"/>
    </source>
</evidence>
<proteinExistence type="inferred from homology"/>
<feature type="region of interest" description="Disordered" evidence="13">
    <location>
        <begin position="1"/>
        <end position="44"/>
    </location>
</feature>
<evidence type="ECO:0000256" key="1">
    <source>
        <dbReference type="ARBA" id="ARBA00004123"/>
    </source>
</evidence>
<evidence type="ECO:0000256" key="4">
    <source>
        <dbReference type="ARBA" id="ARBA00022454"/>
    </source>
</evidence>
<keyword evidence="6" id="KW-0227">DNA damage</keyword>
<reference evidence="16" key="1">
    <citation type="submission" date="2016-03" db="EMBL/GenBank/DDBJ databases">
        <authorList>
            <person name="Devillers H."/>
        </authorList>
    </citation>
    <scope>NUCLEOTIDE SEQUENCE [LARGE SCALE GENOMIC DNA]</scope>
</reference>
<keyword evidence="9" id="KW-0233">DNA recombination</keyword>
<keyword evidence="10" id="KW-0234">DNA repair</keyword>
<evidence type="ECO:0000256" key="6">
    <source>
        <dbReference type="ARBA" id="ARBA00022763"/>
    </source>
</evidence>
<accession>A0A1G4JEZ2</accession>
<dbReference type="Proteomes" id="UP000190274">
    <property type="component" value="Chromosome E"/>
</dbReference>